<dbReference type="PANTHER" id="PTHR24114">
    <property type="entry name" value="LEUCINE RICH REPEAT FAMILY PROTEIN"/>
    <property type="match status" value="1"/>
</dbReference>
<dbReference type="Proteomes" id="UP000789759">
    <property type="component" value="Unassembled WGS sequence"/>
</dbReference>
<dbReference type="AlphaFoldDB" id="A0A9N9CG01"/>
<reference evidence="3" key="1">
    <citation type="submission" date="2021-06" db="EMBL/GenBank/DDBJ databases">
        <authorList>
            <person name="Kallberg Y."/>
            <person name="Tangrot J."/>
            <person name="Rosling A."/>
        </authorList>
    </citation>
    <scope>NUCLEOTIDE SEQUENCE</scope>
    <source>
        <strain evidence="3">FL966</strain>
    </source>
</reference>
<evidence type="ECO:0000259" key="2">
    <source>
        <dbReference type="Pfam" id="PF25353"/>
    </source>
</evidence>
<dbReference type="InterPro" id="IPR057334">
    <property type="entry name" value="PH_2nd_LRR"/>
</dbReference>
<dbReference type="SUPFAM" id="SSF52047">
    <property type="entry name" value="RNI-like"/>
    <property type="match status" value="2"/>
</dbReference>
<proteinExistence type="predicted"/>
<feature type="domain" description="LRR-containing protein second PH" evidence="2">
    <location>
        <begin position="316"/>
        <end position="481"/>
    </location>
</feature>
<feature type="region of interest" description="Disordered" evidence="1">
    <location>
        <begin position="1010"/>
        <end position="1033"/>
    </location>
</feature>
<comment type="caution">
    <text evidence="3">The sequence shown here is derived from an EMBL/GenBank/DDBJ whole genome shotgun (WGS) entry which is preliminary data.</text>
</comment>
<evidence type="ECO:0000313" key="3">
    <source>
        <dbReference type="EMBL" id="CAG8599007.1"/>
    </source>
</evidence>
<dbReference type="InterPro" id="IPR052394">
    <property type="entry name" value="LRR-containing"/>
</dbReference>
<gene>
    <name evidence="3" type="ORF">CPELLU_LOCUS6902</name>
</gene>
<dbReference type="OrthoDB" id="120976at2759"/>
<dbReference type="SMART" id="SM00368">
    <property type="entry name" value="LRR_RI"/>
    <property type="match status" value="4"/>
</dbReference>
<dbReference type="EMBL" id="CAJVQA010004438">
    <property type="protein sequence ID" value="CAG8599007.1"/>
    <property type="molecule type" value="Genomic_DNA"/>
</dbReference>
<dbReference type="Gene3D" id="3.80.10.10">
    <property type="entry name" value="Ribonuclease Inhibitor"/>
    <property type="match status" value="1"/>
</dbReference>
<accession>A0A9N9CG01</accession>
<keyword evidence="4" id="KW-1185">Reference proteome</keyword>
<sequence>MDVCQLYPGDRSQTQGGMSPIEIYVNAVDNGAVEAESNNQPSTSQTSNDLFLSLQTNPKLQEQQRLLLQRIQHAMNNNESFYSSSSSTYSSSVLSLISSYNYDQANNSKETTLTNDSFDGAKDLPPLPKPSFSKFINFNSLLKPKKSKSKSHSRSTSKSQNSTTFEENKQEIKIENKQILFELKVSKWHSTNKMSFNHYLVLTQECLYHFKNVERAAKAFNDDIDSAGNIKSQLTQHLALKLNTVYAISEYLVPEPYIRIYFVSSPKRHDIITITAPDFQKHQRLLSTLRLAIKHTNPIGPYVSHQQRSRIIQELRLLDDWVDENEETLLTYKVLLKSLKDNEKKQNEKKPLLTSIFVLGRNNVYLIPADIADEDELSSKQQIHYSLLFEELKPRKFDIRKYQYPIMCLANIQSTEQDTFRLTFRSNNGNMRRTMDIASLFSETIITELRTAIDSITFWWPYSTYTLGAQTSIPAERVKPPKLEEMVAQENGIERMIEAQCHALRISKSRILFSFERILDTKSDASRQSFGNLLYAFTLYPPKERSYSSAELFAVLTSLKHHPLLHELILRNINLSELQAQVGPINHEGSNMLSVVLYDILTLNPRLKILDLTSCGITGETMSAIGNAFSTGKSLLERLILNDNHISEGGLRELSSGLAVHGSLIKELDISNCRLNSVDIESIITAITASFPERLESFNLSNNTGNFRTEILSNLLSRAINLKVLNLHSCVKLFSYTNIVISSETLRNSQLTTLDIGGISLNNQDHLNALYTYIQSSSFSKVKHLKIDHCNLDGSALAKIFSLIAASTNYETVKVWAGGNYVSRASSGHREFCNAISNDWTPVWLSLEDTVYGTTIDNVVEILTSFCNNKVIKYLDLSCPQIKISKNVAFSLQDFMTAEKACAVIGKLLKDNKCIKELNLRGEPDKQWGPSLGVQLTGLKTNDTLEKLNISGNSINGSDVRLLNEVLKFNSRLKYLSIDENMALEFQEHIQNLDKRLSIASRETFGTEDHILNKHSELKPQDEVEDGKNGTHVENMEVTVETVNEIKFEGGVPPKNDLNIYEFYYI</sequence>
<protein>
    <submittedName>
        <fullName evidence="3">2673_t:CDS:1</fullName>
    </submittedName>
</protein>
<feature type="region of interest" description="Disordered" evidence="1">
    <location>
        <begin position="144"/>
        <end position="168"/>
    </location>
</feature>
<dbReference type="Pfam" id="PF25353">
    <property type="entry name" value="PH_2nd_LRR"/>
    <property type="match status" value="1"/>
</dbReference>
<feature type="compositionally biased region" description="Basic residues" evidence="1">
    <location>
        <begin position="144"/>
        <end position="155"/>
    </location>
</feature>
<evidence type="ECO:0000256" key="1">
    <source>
        <dbReference type="SAM" id="MobiDB-lite"/>
    </source>
</evidence>
<name>A0A9N9CG01_9GLOM</name>
<dbReference type="PANTHER" id="PTHR24114:SF2">
    <property type="entry name" value="F-BOX DOMAIN-CONTAINING PROTEIN-RELATED"/>
    <property type="match status" value="1"/>
</dbReference>
<organism evidence="3 4">
    <name type="scientific">Cetraspora pellucida</name>
    <dbReference type="NCBI Taxonomy" id="1433469"/>
    <lineage>
        <taxon>Eukaryota</taxon>
        <taxon>Fungi</taxon>
        <taxon>Fungi incertae sedis</taxon>
        <taxon>Mucoromycota</taxon>
        <taxon>Glomeromycotina</taxon>
        <taxon>Glomeromycetes</taxon>
        <taxon>Diversisporales</taxon>
        <taxon>Gigasporaceae</taxon>
        <taxon>Cetraspora</taxon>
    </lineage>
</organism>
<evidence type="ECO:0000313" key="4">
    <source>
        <dbReference type="Proteomes" id="UP000789759"/>
    </source>
</evidence>
<dbReference type="InterPro" id="IPR032675">
    <property type="entry name" value="LRR_dom_sf"/>
</dbReference>